<dbReference type="EMBL" id="GGMR01004846">
    <property type="protein sequence ID" value="MBY17465.1"/>
    <property type="molecule type" value="Transcribed_RNA"/>
</dbReference>
<proteinExistence type="predicted"/>
<reference evidence="1" key="1">
    <citation type="submission" date="2018-04" db="EMBL/GenBank/DDBJ databases">
        <title>Transcriptome of Schizaphis graminum biotype I.</title>
        <authorList>
            <person name="Scully E.D."/>
            <person name="Geib S.M."/>
            <person name="Palmer N.A."/>
            <person name="Koch K."/>
            <person name="Bradshaw J."/>
            <person name="Heng-Moss T."/>
            <person name="Sarath G."/>
        </authorList>
    </citation>
    <scope>NUCLEOTIDE SEQUENCE</scope>
</reference>
<name>A0A2S2NJX0_SCHGA</name>
<sequence length="268" mass="29969">MAKFNLCRQLFTVQLICMTIFFVEVKGGFMKGVIEKCKVVGRSIARIPSKLADKGQYATHKVVGVMSNAVKPIRPLKRMVDATGGAMSNMIGSTSRLLGKTLDPPQDVMFLYTRPLKQLGTSRTYQEAVRIVLGHALTNVVLHHDEMEEAANTAANLDAMPVLRSVVAKLKKAGATKDDIADIVSVLGRNGKQDLPVEIQSEVLGILKDRKGKFKTYGPMEELRWIAENPNGFYRMDDKERTDYKLKTQKKYSKCTVLHPPIFDRINK</sequence>
<gene>
    <name evidence="1" type="ORF">g.167968</name>
</gene>
<accession>A0A2S2NJX0</accession>
<evidence type="ECO:0000313" key="1">
    <source>
        <dbReference type="EMBL" id="MBY17465.1"/>
    </source>
</evidence>
<organism evidence="1">
    <name type="scientific">Schizaphis graminum</name>
    <name type="common">Green bug aphid</name>
    <dbReference type="NCBI Taxonomy" id="13262"/>
    <lineage>
        <taxon>Eukaryota</taxon>
        <taxon>Metazoa</taxon>
        <taxon>Ecdysozoa</taxon>
        <taxon>Arthropoda</taxon>
        <taxon>Hexapoda</taxon>
        <taxon>Insecta</taxon>
        <taxon>Pterygota</taxon>
        <taxon>Neoptera</taxon>
        <taxon>Paraneoptera</taxon>
        <taxon>Hemiptera</taxon>
        <taxon>Sternorrhyncha</taxon>
        <taxon>Aphidomorpha</taxon>
        <taxon>Aphidoidea</taxon>
        <taxon>Aphididae</taxon>
        <taxon>Aphidini</taxon>
        <taxon>Schizaphis</taxon>
    </lineage>
</organism>
<protein>
    <submittedName>
        <fullName evidence="1">Uncharacterized protein</fullName>
    </submittedName>
</protein>
<dbReference type="AlphaFoldDB" id="A0A2S2NJX0"/>